<dbReference type="VEuPathDB" id="VectorBase:GBRI032176"/>
<accession>A0A1A9WU65</accession>
<reference evidence="2" key="1">
    <citation type="submission" date="2014-03" db="EMBL/GenBank/DDBJ databases">
        <authorList>
            <person name="Aksoy S."/>
            <person name="Warren W."/>
            <person name="Wilson R.K."/>
        </authorList>
    </citation>
    <scope>NUCLEOTIDE SEQUENCE [LARGE SCALE GENOMIC DNA]</scope>
    <source>
        <strain evidence="2">IAEA</strain>
    </source>
</reference>
<dbReference type="Proteomes" id="UP000091820">
    <property type="component" value="Unassembled WGS sequence"/>
</dbReference>
<dbReference type="EnsemblMetazoa" id="GBRI032176-RA">
    <property type="protein sequence ID" value="GBRI032176-PA"/>
    <property type="gene ID" value="GBRI032176"/>
</dbReference>
<dbReference type="AlphaFoldDB" id="A0A1A9WU65"/>
<protein>
    <submittedName>
        <fullName evidence="1">Uncharacterized protein</fullName>
    </submittedName>
</protein>
<sequence>MIEESIVNNKKEKRDEEKNPICVFELQFNFANVAEILDMIQPGKPLLNLKHIVIYTKTVQKNDCCGEKVMRACSMRNRKLVLHRCMLPSSNAKL</sequence>
<evidence type="ECO:0000313" key="2">
    <source>
        <dbReference type="Proteomes" id="UP000091820"/>
    </source>
</evidence>
<organism evidence="1 2">
    <name type="scientific">Glossina brevipalpis</name>
    <dbReference type="NCBI Taxonomy" id="37001"/>
    <lineage>
        <taxon>Eukaryota</taxon>
        <taxon>Metazoa</taxon>
        <taxon>Ecdysozoa</taxon>
        <taxon>Arthropoda</taxon>
        <taxon>Hexapoda</taxon>
        <taxon>Insecta</taxon>
        <taxon>Pterygota</taxon>
        <taxon>Neoptera</taxon>
        <taxon>Endopterygota</taxon>
        <taxon>Diptera</taxon>
        <taxon>Brachycera</taxon>
        <taxon>Muscomorpha</taxon>
        <taxon>Hippoboscoidea</taxon>
        <taxon>Glossinidae</taxon>
        <taxon>Glossina</taxon>
    </lineage>
</organism>
<proteinExistence type="predicted"/>
<reference evidence="1" key="2">
    <citation type="submission" date="2020-05" db="UniProtKB">
        <authorList>
            <consortium name="EnsemblMetazoa"/>
        </authorList>
    </citation>
    <scope>IDENTIFICATION</scope>
    <source>
        <strain evidence="1">IAEA</strain>
    </source>
</reference>
<evidence type="ECO:0000313" key="1">
    <source>
        <dbReference type="EnsemblMetazoa" id="GBRI032176-PA"/>
    </source>
</evidence>
<keyword evidence="2" id="KW-1185">Reference proteome</keyword>
<name>A0A1A9WU65_9MUSC</name>